<dbReference type="RefSeq" id="WP_389830238.1">
    <property type="nucleotide sequence ID" value="NZ_JBIAJP010000005.1"/>
</dbReference>
<evidence type="ECO:0000313" key="2">
    <source>
        <dbReference type="EMBL" id="MFF0005935.1"/>
    </source>
</evidence>
<proteinExistence type="predicted"/>
<comment type="caution">
    <text evidence="2">The sequence shown here is derived from an EMBL/GenBank/DDBJ whole genome shotgun (WGS) entry which is preliminary data.</text>
</comment>
<name>A0ABW6N258_9ACTN</name>
<dbReference type="SUPFAM" id="SSF57997">
    <property type="entry name" value="Tropomyosin"/>
    <property type="match status" value="1"/>
</dbReference>
<keyword evidence="3" id="KW-1185">Reference proteome</keyword>
<dbReference type="Gene3D" id="1.10.287.1490">
    <property type="match status" value="1"/>
</dbReference>
<evidence type="ECO:0008006" key="4">
    <source>
        <dbReference type="Google" id="ProtNLM"/>
    </source>
</evidence>
<evidence type="ECO:0000256" key="1">
    <source>
        <dbReference type="SAM" id="MobiDB-lite"/>
    </source>
</evidence>
<evidence type="ECO:0000313" key="3">
    <source>
        <dbReference type="Proteomes" id="UP001601422"/>
    </source>
</evidence>
<feature type="compositionally biased region" description="Basic and acidic residues" evidence="1">
    <location>
        <begin position="155"/>
        <end position="171"/>
    </location>
</feature>
<sequence length="458" mass="48168">MTYPSGSGRPGTAADPRYNTDLDKPQGLQSGRHVANPDYAHLGFNPTPGSPHTVRELRKKLVNCAKVLEESRDLVTKLMDGSYWKGDAAVAFREELDGGTLPLNLKNAAHSIRKASRQLDRWEGELEDFQRRAQRLEKDAKDAQAVLDAAKGRASRAEKAPDLDKKGARHDDAQKTLTHANTAVEEAQADLDKIIGQAKKLAEEHEQRARYRAGKIGEATTKLAPHEPGAWDKFTDWLGDNLPDILSGIAAILGVIALFATGPLAVPLLLLGAGLLSGTALTLRLQDDEVWASLSDGIRNGELDLDFWSNAISVAGDALGIVPGLGAVTKGLMKAPEALSAAARTADEALTFGQKAAAVGASIREEAVAISEAPSVLERSRVFGASTSQVLPKVEAGATWLGAGTAAYGIAGSLYDTLDSDGAKAVTGTLDGVRTGVIDGAATAGVLKYLFRGVAAAS</sequence>
<accession>A0ABW6N258</accession>
<gene>
    <name evidence="2" type="ORF">ACFYQT_21170</name>
</gene>
<reference evidence="2 3" key="1">
    <citation type="submission" date="2024-10" db="EMBL/GenBank/DDBJ databases">
        <title>The Natural Products Discovery Center: Release of the First 8490 Sequenced Strains for Exploring Actinobacteria Biosynthetic Diversity.</title>
        <authorList>
            <person name="Kalkreuter E."/>
            <person name="Kautsar S.A."/>
            <person name="Yang D."/>
            <person name="Bader C.D."/>
            <person name="Teijaro C.N."/>
            <person name="Fluegel L."/>
            <person name="Davis C.M."/>
            <person name="Simpson J.R."/>
            <person name="Lauterbach L."/>
            <person name="Steele A.D."/>
            <person name="Gui C."/>
            <person name="Meng S."/>
            <person name="Li G."/>
            <person name="Viehrig K."/>
            <person name="Ye F."/>
            <person name="Su P."/>
            <person name="Kiefer A.F."/>
            <person name="Nichols A."/>
            <person name="Cepeda A.J."/>
            <person name="Yan W."/>
            <person name="Fan B."/>
            <person name="Jiang Y."/>
            <person name="Adhikari A."/>
            <person name="Zheng C.-J."/>
            <person name="Schuster L."/>
            <person name="Cowan T.M."/>
            <person name="Smanski M.J."/>
            <person name="Chevrette M.G."/>
            <person name="De Carvalho L.P.S."/>
            <person name="Shen B."/>
        </authorList>
    </citation>
    <scope>NUCLEOTIDE SEQUENCE [LARGE SCALE GENOMIC DNA]</scope>
    <source>
        <strain evidence="2 3">NPDC005497</strain>
    </source>
</reference>
<dbReference type="Proteomes" id="UP001601422">
    <property type="component" value="Unassembled WGS sequence"/>
</dbReference>
<feature type="region of interest" description="Disordered" evidence="1">
    <location>
        <begin position="1"/>
        <end position="51"/>
    </location>
</feature>
<organism evidence="2 3">
    <name type="scientific">Streptomyces tibetensis</name>
    <dbReference type="NCBI Taxonomy" id="2382123"/>
    <lineage>
        <taxon>Bacteria</taxon>
        <taxon>Bacillati</taxon>
        <taxon>Actinomycetota</taxon>
        <taxon>Actinomycetes</taxon>
        <taxon>Kitasatosporales</taxon>
        <taxon>Streptomycetaceae</taxon>
        <taxon>Streptomyces</taxon>
    </lineage>
</organism>
<protein>
    <recommendedName>
        <fullName evidence="4">Integral membrane protein</fullName>
    </recommendedName>
</protein>
<dbReference type="EMBL" id="JBIAJP010000005">
    <property type="protein sequence ID" value="MFF0005935.1"/>
    <property type="molecule type" value="Genomic_DNA"/>
</dbReference>
<feature type="region of interest" description="Disordered" evidence="1">
    <location>
        <begin position="148"/>
        <end position="171"/>
    </location>
</feature>